<evidence type="ECO:0000313" key="3">
    <source>
        <dbReference type="EMBL" id="PKI78664.1"/>
    </source>
</evidence>
<evidence type="ECO:0000313" key="4">
    <source>
        <dbReference type="Proteomes" id="UP000197138"/>
    </source>
</evidence>
<keyword evidence="5" id="KW-1185">Reference proteome</keyword>
<organism evidence="2 4">
    <name type="scientific">Punica granatum</name>
    <name type="common">Pomegranate</name>
    <dbReference type="NCBI Taxonomy" id="22663"/>
    <lineage>
        <taxon>Eukaryota</taxon>
        <taxon>Viridiplantae</taxon>
        <taxon>Streptophyta</taxon>
        <taxon>Embryophyta</taxon>
        <taxon>Tracheophyta</taxon>
        <taxon>Spermatophyta</taxon>
        <taxon>Magnoliopsida</taxon>
        <taxon>eudicotyledons</taxon>
        <taxon>Gunneridae</taxon>
        <taxon>Pentapetalae</taxon>
        <taxon>rosids</taxon>
        <taxon>malvids</taxon>
        <taxon>Myrtales</taxon>
        <taxon>Lythraceae</taxon>
        <taxon>Punica</taxon>
    </lineage>
</organism>
<comment type="caution">
    <text evidence="2">The sequence shown here is derived from an EMBL/GenBank/DDBJ whole genome shotgun (WGS) entry which is preliminary data.</text>
</comment>
<name>A0A218XGQ7_PUNGR</name>
<dbReference type="Proteomes" id="UP000233551">
    <property type="component" value="Unassembled WGS sequence"/>
</dbReference>
<accession>A0A218XGQ7</accession>
<protein>
    <submittedName>
        <fullName evidence="2">Uncharacterized protein</fullName>
    </submittedName>
</protein>
<feature type="compositionally biased region" description="Basic and acidic residues" evidence="1">
    <location>
        <begin position="1"/>
        <end position="17"/>
    </location>
</feature>
<dbReference type="EMBL" id="MTKT01001810">
    <property type="protein sequence ID" value="OWM83978.1"/>
    <property type="molecule type" value="Genomic_DNA"/>
</dbReference>
<reference evidence="2" key="2">
    <citation type="submission" date="2017-06" db="EMBL/GenBank/DDBJ databases">
        <title>The pomegranate genome and the genomics of punicalagin biosynthesis.</title>
        <authorList>
            <person name="Xu C."/>
        </authorList>
    </citation>
    <scope>NUCLEOTIDE SEQUENCE [LARGE SCALE GENOMIC DNA]</scope>
    <source>
        <tissue evidence="2">Fresh leaf</tissue>
    </source>
</reference>
<gene>
    <name evidence="2" type="ORF">CDL15_Pgr004409</name>
    <name evidence="3" type="ORF">CRG98_000889</name>
</gene>
<evidence type="ECO:0000313" key="2">
    <source>
        <dbReference type="EMBL" id="OWM83978.1"/>
    </source>
</evidence>
<sequence length="129" mass="14294">MDHCKEGRASPKREQLHPLRGRPGRTTLFTTLKSGGGAGGCSDKEAGTRVRVKILVGKEELKQILQGISYSSGSSTAKKNRVSFATLPSWTAEQRLRSLLLRRHPARTGRRPRSWIPALHSIPEEEVQV</sequence>
<proteinExistence type="predicted"/>
<dbReference type="Proteomes" id="UP000197138">
    <property type="component" value="Unassembled WGS sequence"/>
</dbReference>
<evidence type="ECO:0000256" key="1">
    <source>
        <dbReference type="SAM" id="MobiDB-lite"/>
    </source>
</evidence>
<evidence type="ECO:0000313" key="5">
    <source>
        <dbReference type="Proteomes" id="UP000233551"/>
    </source>
</evidence>
<reference evidence="3 5" key="3">
    <citation type="submission" date="2017-11" db="EMBL/GenBank/DDBJ databases">
        <title>De-novo sequencing of pomegranate (Punica granatum L.) genome.</title>
        <authorList>
            <person name="Akparov Z."/>
            <person name="Amiraslanov A."/>
            <person name="Hajiyeva S."/>
            <person name="Abbasov M."/>
            <person name="Kaur K."/>
            <person name="Hamwieh A."/>
            <person name="Solovyev V."/>
            <person name="Salamov A."/>
            <person name="Braich B."/>
            <person name="Kosarev P."/>
            <person name="Mahmoud A."/>
            <person name="Hajiyev E."/>
            <person name="Babayeva S."/>
            <person name="Izzatullayeva V."/>
            <person name="Mammadov A."/>
            <person name="Mammadov A."/>
            <person name="Sharifova S."/>
            <person name="Ojaghi J."/>
            <person name="Eynullazada K."/>
            <person name="Bayramov B."/>
            <person name="Abdulazimova A."/>
            <person name="Shahmuradov I."/>
        </authorList>
    </citation>
    <scope>NUCLEOTIDE SEQUENCE [LARGE SCALE GENOMIC DNA]</scope>
    <source>
        <strain evidence="3">AG2017</strain>
        <strain evidence="5">cv. AG2017</strain>
        <tissue evidence="3">Leaf</tissue>
    </source>
</reference>
<feature type="region of interest" description="Disordered" evidence="1">
    <location>
        <begin position="1"/>
        <end position="24"/>
    </location>
</feature>
<dbReference type="AlphaFoldDB" id="A0A218XGQ7"/>
<reference evidence="4" key="1">
    <citation type="journal article" date="2017" name="Plant J.">
        <title>The pomegranate (Punica granatum L.) genome and the genomics of punicalagin biosynthesis.</title>
        <authorList>
            <person name="Qin G."/>
            <person name="Xu C."/>
            <person name="Ming R."/>
            <person name="Tang H."/>
            <person name="Guyot R."/>
            <person name="Kramer E.M."/>
            <person name="Hu Y."/>
            <person name="Yi X."/>
            <person name="Qi Y."/>
            <person name="Xu X."/>
            <person name="Gao Z."/>
            <person name="Pan H."/>
            <person name="Jian J."/>
            <person name="Tian Y."/>
            <person name="Yue Z."/>
            <person name="Xu Y."/>
        </authorList>
    </citation>
    <scope>NUCLEOTIDE SEQUENCE [LARGE SCALE GENOMIC DNA]</scope>
    <source>
        <strain evidence="4">cv. Dabenzi</strain>
    </source>
</reference>
<dbReference type="EMBL" id="PGOL01000037">
    <property type="protein sequence ID" value="PKI78664.1"/>
    <property type="molecule type" value="Genomic_DNA"/>
</dbReference>